<sequence length="179" mass="19370">MREASGWEDRESYARFLTLQYRARSPIEAWLAANAPKDMQPPPQCPAIVRDLAALGSQSWAMSRSPCANFLAPEQTGAQATGIAWVLAGSALGNRSILKELGRAGRSDWPTEFLADAAMLGFWSDLKRRMQGVASRRDIDSATQGALAAFDHFLALALASGARGSDLRDHTHACPVSLQ</sequence>
<comment type="caution">
    <text evidence="1">The sequence shown here is derived from an EMBL/GenBank/DDBJ whole genome shotgun (WGS) entry which is preliminary data.</text>
</comment>
<evidence type="ECO:0000313" key="1">
    <source>
        <dbReference type="EMBL" id="MBD2842839.1"/>
    </source>
</evidence>
<name>A0ABR8KWN3_9SPHN</name>
<keyword evidence="2" id="KW-1185">Reference proteome</keyword>
<protein>
    <submittedName>
        <fullName evidence="1">Biliverdin-producing heme oxygenase</fullName>
    </submittedName>
</protein>
<gene>
    <name evidence="1" type="ORF">IB285_11305</name>
</gene>
<dbReference type="SUPFAM" id="SSF48613">
    <property type="entry name" value="Heme oxygenase-like"/>
    <property type="match status" value="1"/>
</dbReference>
<reference evidence="1 2" key="1">
    <citation type="submission" date="2020-09" db="EMBL/GenBank/DDBJ databases">
        <authorList>
            <person name="Yoon J.-W."/>
        </authorList>
    </citation>
    <scope>NUCLEOTIDE SEQUENCE [LARGE SCALE GENOMIC DNA]</scope>
    <source>
        <strain evidence="1 2">KMU-140</strain>
    </source>
</reference>
<evidence type="ECO:0000313" key="2">
    <source>
        <dbReference type="Proteomes" id="UP000635384"/>
    </source>
</evidence>
<dbReference type="CDD" id="cd19166">
    <property type="entry name" value="HemeO-bac"/>
    <property type="match status" value="1"/>
</dbReference>
<dbReference type="InterPro" id="IPR016084">
    <property type="entry name" value="Haem_Oase-like_multi-hlx"/>
</dbReference>
<dbReference type="Gene3D" id="1.20.910.10">
    <property type="entry name" value="Heme oxygenase-like"/>
    <property type="match status" value="1"/>
</dbReference>
<dbReference type="RefSeq" id="WP_190788267.1">
    <property type="nucleotide sequence ID" value="NZ_JACXLC010000001.1"/>
</dbReference>
<proteinExistence type="predicted"/>
<dbReference type="Proteomes" id="UP000635384">
    <property type="component" value="Unassembled WGS sequence"/>
</dbReference>
<accession>A0ABR8KWN3</accession>
<dbReference type="EMBL" id="JACXLC010000001">
    <property type="protein sequence ID" value="MBD2842839.1"/>
    <property type="molecule type" value="Genomic_DNA"/>
</dbReference>
<organism evidence="1 2">
    <name type="scientific">Erythrobacter rubeus</name>
    <dbReference type="NCBI Taxonomy" id="2760803"/>
    <lineage>
        <taxon>Bacteria</taxon>
        <taxon>Pseudomonadati</taxon>
        <taxon>Pseudomonadota</taxon>
        <taxon>Alphaproteobacteria</taxon>
        <taxon>Sphingomonadales</taxon>
        <taxon>Erythrobacteraceae</taxon>
        <taxon>Erythrobacter/Porphyrobacter group</taxon>
        <taxon>Erythrobacter</taxon>
    </lineage>
</organism>